<reference evidence="2" key="1">
    <citation type="submission" date="2020-10" db="EMBL/GenBank/DDBJ databases">
        <title>Connecting structure to function with the recovery of over 1000 high-quality activated sludge metagenome-assembled genomes encoding full-length rRNA genes using long-read sequencing.</title>
        <authorList>
            <person name="Singleton C.M."/>
            <person name="Petriglieri F."/>
            <person name="Kristensen J.M."/>
            <person name="Kirkegaard R.H."/>
            <person name="Michaelsen T.Y."/>
            <person name="Andersen M.H."/>
            <person name="Karst S.M."/>
            <person name="Dueholm M.S."/>
            <person name="Nielsen P.H."/>
            <person name="Albertsen M."/>
        </authorList>
    </citation>
    <scope>NUCLEOTIDE SEQUENCE</scope>
    <source>
        <strain evidence="2">Bjer_18-Q3-R1-45_BAT3C.347</strain>
    </source>
</reference>
<keyword evidence="2" id="KW-0067">ATP-binding</keyword>
<evidence type="ECO:0000313" key="2">
    <source>
        <dbReference type="EMBL" id="MBK6973908.1"/>
    </source>
</evidence>
<dbReference type="InterPro" id="IPR006935">
    <property type="entry name" value="Helicase/UvrB_N"/>
</dbReference>
<protein>
    <submittedName>
        <fullName evidence="2">DEAD/DEAH box helicase family protein</fullName>
    </submittedName>
</protein>
<evidence type="ECO:0000259" key="1">
    <source>
        <dbReference type="PROSITE" id="PS51192"/>
    </source>
</evidence>
<dbReference type="SUPFAM" id="SSF52540">
    <property type="entry name" value="P-loop containing nucleoside triphosphate hydrolases"/>
    <property type="match status" value="1"/>
</dbReference>
<proteinExistence type="predicted"/>
<feature type="domain" description="Helicase ATP-binding" evidence="1">
    <location>
        <begin position="130"/>
        <end position="312"/>
    </location>
</feature>
<dbReference type="PROSITE" id="PS51192">
    <property type="entry name" value="HELICASE_ATP_BIND_1"/>
    <property type="match status" value="1"/>
</dbReference>
<dbReference type="AlphaFoldDB" id="A0A9D7E510"/>
<dbReference type="GO" id="GO:0004386">
    <property type="term" value="F:helicase activity"/>
    <property type="evidence" value="ECO:0007669"/>
    <property type="project" value="UniProtKB-KW"/>
</dbReference>
<accession>A0A9D7E510</accession>
<keyword evidence="2" id="KW-0347">Helicase</keyword>
<name>A0A9D7E510_9PROT</name>
<dbReference type="Gene3D" id="3.40.50.300">
    <property type="entry name" value="P-loop containing nucleotide triphosphate hydrolases"/>
    <property type="match status" value="1"/>
</dbReference>
<keyword evidence="2" id="KW-0547">Nucleotide-binding</keyword>
<keyword evidence="2" id="KW-0378">Hydrolase</keyword>
<dbReference type="EMBL" id="JADJEV010000004">
    <property type="protein sequence ID" value="MBK6973908.1"/>
    <property type="molecule type" value="Genomic_DNA"/>
</dbReference>
<dbReference type="InterPro" id="IPR027417">
    <property type="entry name" value="P-loop_NTPase"/>
</dbReference>
<sequence length="312" mass="36090">MHSLRDYVVKRDCSLSGILFFSAVIFTRAPFSEESPEWHPWQHINSLIFKRRPISASIKDILKKAHEHVRSKAGRYSWYRDQDSRPSEGQIRRVSNLLRDNFEYSTSPRTNVEEIERCIKHVTQEQFEALDLLQDNRRLVFKGPAGTGKTFLAMESAFRATHEGKSVLFLCFNNLLGDWLKAEVSSVSGDKSRFRCGTFHSLLMEISGERRPRDEPEYWQKYLLLQAAEKLLQDDRTYPHFDVLIVDEAQDLMRDEYLDVLDLVLKDGLAGGQWALFWDFERQAIYSPEDIAATTRGLQYIGSSRNSVGKSA</sequence>
<organism evidence="2 3">
    <name type="scientific">Candidatus Methylophosphatis roskildensis</name>
    <dbReference type="NCBI Taxonomy" id="2899263"/>
    <lineage>
        <taxon>Bacteria</taxon>
        <taxon>Pseudomonadati</taxon>
        <taxon>Pseudomonadota</taxon>
        <taxon>Betaproteobacteria</taxon>
        <taxon>Nitrosomonadales</taxon>
        <taxon>Sterolibacteriaceae</taxon>
        <taxon>Candidatus Methylophosphatis</taxon>
    </lineage>
</organism>
<gene>
    <name evidence="2" type="ORF">IPH26_13575</name>
</gene>
<dbReference type="Pfam" id="PF04851">
    <property type="entry name" value="ResIII"/>
    <property type="match status" value="1"/>
</dbReference>
<dbReference type="InterPro" id="IPR014001">
    <property type="entry name" value="Helicase_ATP-bd"/>
</dbReference>
<comment type="caution">
    <text evidence="2">The sequence shown here is derived from an EMBL/GenBank/DDBJ whole genome shotgun (WGS) entry which is preliminary data.</text>
</comment>
<dbReference type="GO" id="GO:0016787">
    <property type="term" value="F:hydrolase activity"/>
    <property type="evidence" value="ECO:0007669"/>
    <property type="project" value="InterPro"/>
</dbReference>
<evidence type="ECO:0000313" key="3">
    <source>
        <dbReference type="Proteomes" id="UP000807785"/>
    </source>
</evidence>
<dbReference type="GO" id="GO:0005524">
    <property type="term" value="F:ATP binding"/>
    <property type="evidence" value="ECO:0007669"/>
    <property type="project" value="InterPro"/>
</dbReference>
<dbReference type="GO" id="GO:0003677">
    <property type="term" value="F:DNA binding"/>
    <property type="evidence" value="ECO:0007669"/>
    <property type="project" value="InterPro"/>
</dbReference>
<dbReference type="Proteomes" id="UP000807785">
    <property type="component" value="Unassembled WGS sequence"/>
</dbReference>